<accession>A0A4U5PDY8</accession>
<keyword evidence="2" id="KW-0732">Signal</keyword>
<evidence type="ECO:0000256" key="2">
    <source>
        <dbReference type="SAM" id="SignalP"/>
    </source>
</evidence>
<proteinExistence type="predicted"/>
<dbReference type="AlphaFoldDB" id="A0A4U5PDY8"/>
<evidence type="ECO:0000313" key="4">
    <source>
        <dbReference type="Proteomes" id="UP000298663"/>
    </source>
</evidence>
<feature type="compositionally biased region" description="Gly residues" evidence="1">
    <location>
        <begin position="73"/>
        <end position="83"/>
    </location>
</feature>
<protein>
    <submittedName>
        <fullName evidence="3">Uncharacterized protein</fullName>
    </submittedName>
</protein>
<feature type="region of interest" description="Disordered" evidence="1">
    <location>
        <begin position="167"/>
        <end position="187"/>
    </location>
</feature>
<feature type="signal peptide" evidence="2">
    <location>
        <begin position="1"/>
        <end position="22"/>
    </location>
</feature>
<dbReference type="EMBL" id="AZBU02000002">
    <property type="protein sequence ID" value="TKR94697.1"/>
    <property type="molecule type" value="Genomic_DNA"/>
</dbReference>
<sequence length="187" mass="19598">MYESIIMKSAFILVLLVVVSLGNPWSPEGQDGRPGDHGPGGGRPIGPGEHFGDQDHSGIHDSGRGNPWSPEGQGLGRPKGPGYQGKDKDKGHGKEDDDDNSIWYWIIIWLEPLFGSGENGSTAFPAPSGQSQTFSPIDSIGGLSPVTEPGPSEEPIVTVATGEPIEASIPVITGEPITAQPLPSQTI</sequence>
<reference evidence="3 4" key="2">
    <citation type="journal article" date="2019" name="G3 (Bethesda)">
        <title>Hybrid Assembly of the Genome of the Entomopathogenic Nematode Steinernema carpocapsae Identifies the X-Chromosome.</title>
        <authorList>
            <person name="Serra L."/>
            <person name="Macchietto M."/>
            <person name="Macias-Munoz A."/>
            <person name="McGill C.J."/>
            <person name="Rodriguez I.M."/>
            <person name="Rodriguez B."/>
            <person name="Murad R."/>
            <person name="Mortazavi A."/>
        </authorList>
    </citation>
    <scope>NUCLEOTIDE SEQUENCE [LARGE SCALE GENOMIC DNA]</scope>
    <source>
        <strain evidence="3 4">ALL</strain>
    </source>
</reference>
<organism evidence="3 4">
    <name type="scientific">Steinernema carpocapsae</name>
    <name type="common">Entomopathogenic nematode</name>
    <dbReference type="NCBI Taxonomy" id="34508"/>
    <lineage>
        <taxon>Eukaryota</taxon>
        <taxon>Metazoa</taxon>
        <taxon>Ecdysozoa</taxon>
        <taxon>Nematoda</taxon>
        <taxon>Chromadorea</taxon>
        <taxon>Rhabditida</taxon>
        <taxon>Tylenchina</taxon>
        <taxon>Panagrolaimomorpha</taxon>
        <taxon>Strongyloidoidea</taxon>
        <taxon>Steinernematidae</taxon>
        <taxon>Steinernema</taxon>
    </lineage>
</organism>
<feature type="chain" id="PRO_5020555504" evidence="2">
    <location>
        <begin position="23"/>
        <end position="187"/>
    </location>
</feature>
<evidence type="ECO:0000256" key="1">
    <source>
        <dbReference type="SAM" id="MobiDB-lite"/>
    </source>
</evidence>
<name>A0A4U5PDY8_STECR</name>
<reference evidence="3 4" key="1">
    <citation type="journal article" date="2015" name="Genome Biol.">
        <title>Comparative genomics of Steinernema reveals deeply conserved gene regulatory networks.</title>
        <authorList>
            <person name="Dillman A.R."/>
            <person name="Macchietto M."/>
            <person name="Porter C.F."/>
            <person name="Rogers A."/>
            <person name="Williams B."/>
            <person name="Antoshechkin I."/>
            <person name="Lee M.M."/>
            <person name="Goodwin Z."/>
            <person name="Lu X."/>
            <person name="Lewis E.E."/>
            <person name="Goodrich-Blair H."/>
            <person name="Stock S.P."/>
            <person name="Adams B.J."/>
            <person name="Sternberg P.W."/>
            <person name="Mortazavi A."/>
        </authorList>
    </citation>
    <scope>NUCLEOTIDE SEQUENCE [LARGE SCALE GENOMIC DNA]</scope>
    <source>
        <strain evidence="3 4">ALL</strain>
    </source>
</reference>
<evidence type="ECO:0000313" key="3">
    <source>
        <dbReference type="EMBL" id="TKR94697.1"/>
    </source>
</evidence>
<gene>
    <name evidence="3" type="ORF">L596_008955</name>
</gene>
<dbReference type="Proteomes" id="UP000298663">
    <property type="component" value="Unassembled WGS sequence"/>
</dbReference>
<feature type="region of interest" description="Disordered" evidence="1">
    <location>
        <begin position="27"/>
        <end position="96"/>
    </location>
</feature>
<keyword evidence="4" id="KW-1185">Reference proteome</keyword>
<feature type="region of interest" description="Disordered" evidence="1">
    <location>
        <begin position="121"/>
        <end position="155"/>
    </location>
</feature>
<feature type="compositionally biased region" description="Basic and acidic residues" evidence="1">
    <location>
        <begin position="50"/>
        <end position="63"/>
    </location>
</feature>
<feature type="compositionally biased region" description="Basic and acidic residues" evidence="1">
    <location>
        <begin position="85"/>
        <end position="95"/>
    </location>
</feature>
<comment type="caution">
    <text evidence="3">The sequence shown here is derived from an EMBL/GenBank/DDBJ whole genome shotgun (WGS) entry which is preliminary data.</text>
</comment>